<protein>
    <submittedName>
        <fullName evidence="1">Uncharacterized protein</fullName>
    </submittedName>
</protein>
<name>A0A1B2EKT1_9HYPH</name>
<dbReference type="KEGG" id="moc:BB934_21855"/>
<sequence>MENRLEFRVHYLLPKNCGTSSVIVEAGTREEAEFVAAVQYEFPSGTRVLDTSPYNIYGLAPTAPRLGLYWEVRKRIEQGYYDEWPSVPEERSRRRRQLFKEVAAIFGTRQGHEHLFDTAERLARQFRLAGKTTISGGIAAIVDQHPLINLLDWYQQLKLVADDVAKAPTRGDPMEVVKPVDNRVGSRVLRETR</sequence>
<accession>A0A1B2EKT1</accession>
<dbReference type="EMBL" id="CP016616">
    <property type="protein sequence ID" value="ANY80547.1"/>
    <property type="molecule type" value="Genomic_DNA"/>
</dbReference>
<organism evidence="1">
    <name type="scientific">Microvirga ossetica</name>
    <dbReference type="NCBI Taxonomy" id="1882682"/>
    <lineage>
        <taxon>Bacteria</taxon>
        <taxon>Pseudomonadati</taxon>
        <taxon>Pseudomonadota</taxon>
        <taxon>Alphaproteobacteria</taxon>
        <taxon>Hyphomicrobiales</taxon>
        <taxon>Methylobacteriaceae</taxon>
        <taxon>Microvirga</taxon>
    </lineage>
</organism>
<dbReference type="AlphaFoldDB" id="A0A1B2EKT1"/>
<reference evidence="1" key="1">
    <citation type="submission" date="2016-07" db="EMBL/GenBank/DDBJ databases">
        <title>Microvirga ossetica sp. nov. a new species of rhizobia isolated from root nodules of the legume species Vicia alpestris Steven originated from North Ossetia region in the Caucasus.</title>
        <authorList>
            <person name="Safronova V.I."/>
            <person name="Kuznetsova I.G."/>
            <person name="Sazanova A.L."/>
            <person name="Belimov A."/>
            <person name="Andronov E."/>
            <person name="Osledkin Y.S."/>
            <person name="Onishchuk O.P."/>
            <person name="Kurchak O.N."/>
            <person name="Shaposhnikov A.I."/>
            <person name="Willems A."/>
            <person name="Tikhonovich I.A."/>
        </authorList>
    </citation>
    <scope>NUCLEOTIDE SEQUENCE [LARGE SCALE GENOMIC DNA]</scope>
    <source>
        <strain evidence="1">V5/3M</strain>
    </source>
</reference>
<gene>
    <name evidence="1" type="ORF">BB934_21855</name>
</gene>
<evidence type="ECO:0000313" key="1">
    <source>
        <dbReference type="EMBL" id="ANY80547.1"/>
    </source>
</evidence>
<proteinExistence type="predicted"/>